<name>A0ACB8Q6F9_9AGAM</name>
<keyword evidence="2" id="KW-1185">Reference proteome</keyword>
<accession>A0ACB8Q6F9</accession>
<sequence>MLYSEGGIEWNYPDIVSAYWVSCQPTARIPSQLGSASCAIEALQPPTVHMDWGRLSARGPDGIFGFERALLLWGLNISELGGNIQHWNSIAHDMASVFDTLDDIEFTPAKDTTPHGDRCASGKGAASGVSDASGVDRSAGAGPGASDANDVVHVSKAPSRRHNRPGSPSTGSQALDTNNVASDKMGPAQTRQGKRTRNPPAAAPEPDAEGDINGGKRKRSRTAKGEQWREAIDAQAARHKARIAGHSRGVGSRDSEGERGNGRGRGCGHGRGRGRGCGTGCSG</sequence>
<reference evidence="1" key="2">
    <citation type="journal article" date="2022" name="New Phytol.">
        <title>Evolutionary transition to the ectomycorrhizal habit in the genomes of a hyperdiverse lineage of mushroom-forming fungi.</title>
        <authorList>
            <person name="Looney B."/>
            <person name="Miyauchi S."/>
            <person name="Morin E."/>
            <person name="Drula E."/>
            <person name="Courty P.E."/>
            <person name="Kohler A."/>
            <person name="Kuo A."/>
            <person name="LaButti K."/>
            <person name="Pangilinan J."/>
            <person name="Lipzen A."/>
            <person name="Riley R."/>
            <person name="Andreopoulos W."/>
            <person name="He G."/>
            <person name="Johnson J."/>
            <person name="Nolan M."/>
            <person name="Tritt A."/>
            <person name="Barry K.W."/>
            <person name="Grigoriev I.V."/>
            <person name="Nagy L.G."/>
            <person name="Hibbett D."/>
            <person name="Henrissat B."/>
            <person name="Matheny P.B."/>
            <person name="Labbe J."/>
            <person name="Martin F.M."/>
        </authorList>
    </citation>
    <scope>NUCLEOTIDE SEQUENCE</scope>
    <source>
        <strain evidence="1">EC-137</strain>
    </source>
</reference>
<dbReference type="EMBL" id="MU273950">
    <property type="protein sequence ID" value="KAI0027257.1"/>
    <property type="molecule type" value="Genomic_DNA"/>
</dbReference>
<evidence type="ECO:0000313" key="1">
    <source>
        <dbReference type="EMBL" id="KAI0027257.1"/>
    </source>
</evidence>
<protein>
    <submittedName>
        <fullName evidence="1">Uncharacterized protein</fullName>
    </submittedName>
</protein>
<reference evidence="1" key="1">
    <citation type="submission" date="2021-02" db="EMBL/GenBank/DDBJ databases">
        <authorList>
            <consortium name="DOE Joint Genome Institute"/>
            <person name="Ahrendt S."/>
            <person name="Looney B.P."/>
            <person name="Miyauchi S."/>
            <person name="Morin E."/>
            <person name="Drula E."/>
            <person name="Courty P.E."/>
            <person name="Chicoki N."/>
            <person name="Fauchery L."/>
            <person name="Kohler A."/>
            <person name="Kuo A."/>
            <person name="Labutti K."/>
            <person name="Pangilinan J."/>
            <person name="Lipzen A."/>
            <person name="Riley R."/>
            <person name="Andreopoulos W."/>
            <person name="He G."/>
            <person name="Johnson J."/>
            <person name="Barry K.W."/>
            <person name="Grigoriev I.V."/>
            <person name="Nagy L."/>
            <person name="Hibbett D."/>
            <person name="Henrissat B."/>
            <person name="Matheny P.B."/>
            <person name="Labbe J."/>
            <person name="Martin F."/>
        </authorList>
    </citation>
    <scope>NUCLEOTIDE SEQUENCE</scope>
    <source>
        <strain evidence="1">EC-137</strain>
    </source>
</reference>
<proteinExistence type="predicted"/>
<organism evidence="1 2">
    <name type="scientific">Vararia minispora EC-137</name>
    <dbReference type="NCBI Taxonomy" id="1314806"/>
    <lineage>
        <taxon>Eukaryota</taxon>
        <taxon>Fungi</taxon>
        <taxon>Dikarya</taxon>
        <taxon>Basidiomycota</taxon>
        <taxon>Agaricomycotina</taxon>
        <taxon>Agaricomycetes</taxon>
        <taxon>Russulales</taxon>
        <taxon>Lachnocladiaceae</taxon>
        <taxon>Vararia</taxon>
    </lineage>
</organism>
<evidence type="ECO:0000313" key="2">
    <source>
        <dbReference type="Proteomes" id="UP000814128"/>
    </source>
</evidence>
<dbReference type="Proteomes" id="UP000814128">
    <property type="component" value="Unassembled WGS sequence"/>
</dbReference>
<comment type="caution">
    <text evidence="1">The sequence shown here is derived from an EMBL/GenBank/DDBJ whole genome shotgun (WGS) entry which is preliminary data.</text>
</comment>
<gene>
    <name evidence="1" type="ORF">K488DRAFT_74687</name>
</gene>